<proteinExistence type="inferred from homology"/>
<keyword evidence="5" id="KW-1185">Reference proteome</keyword>
<dbReference type="EMBL" id="CP036290">
    <property type="protein sequence ID" value="QDU85248.1"/>
    <property type="molecule type" value="Genomic_DNA"/>
</dbReference>
<dbReference type="GO" id="GO:0040029">
    <property type="term" value="P:epigenetic regulation of gene expression"/>
    <property type="evidence" value="ECO:0007669"/>
    <property type="project" value="TreeGrafter"/>
</dbReference>
<gene>
    <name evidence="4" type="primary">hdaH</name>
    <name evidence="4" type="ORF">Pla163_23760</name>
</gene>
<dbReference type="GO" id="GO:0004407">
    <property type="term" value="F:histone deacetylase activity"/>
    <property type="evidence" value="ECO:0007669"/>
    <property type="project" value="TreeGrafter"/>
</dbReference>
<feature type="region of interest" description="Disordered" evidence="2">
    <location>
        <begin position="1"/>
        <end position="35"/>
    </location>
</feature>
<dbReference type="OrthoDB" id="9808367at2"/>
<dbReference type="PRINTS" id="PR01270">
    <property type="entry name" value="HDASUPER"/>
</dbReference>
<evidence type="ECO:0000256" key="1">
    <source>
        <dbReference type="ARBA" id="ARBA00005947"/>
    </source>
</evidence>
<name>A0A518D187_9BACT</name>
<evidence type="ECO:0000313" key="4">
    <source>
        <dbReference type="EMBL" id="QDU85248.1"/>
    </source>
</evidence>
<dbReference type="SUPFAM" id="SSF52768">
    <property type="entry name" value="Arginase/deacetylase"/>
    <property type="match status" value="1"/>
</dbReference>
<dbReference type="InterPro" id="IPR023801">
    <property type="entry name" value="His_deacetylse_dom"/>
</dbReference>
<dbReference type="Pfam" id="PF00850">
    <property type="entry name" value="Hist_deacetyl"/>
    <property type="match status" value="1"/>
</dbReference>
<dbReference type="InterPro" id="IPR000286">
    <property type="entry name" value="HDACs"/>
</dbReference>
<comment type="similarity">
    <text evidence="1">Belongs to the histone deacetylase family.</text>
</comment>
<protein>
    <submittedName>
        <fullName evidence="4">Histone deacetylase-like amidohydrolase</fullName>
        <ecNumber evidence="4">3.5.1.-</ecNumber>
    </submittedName>
</protein>
<organism evidence="4 5">
    <name type="scientific">Rohdeia mirabilis</name>
    <dbReference type="NCBI Taxonomy" id="2528008"/>
    <lineage>
        <taxon>Bacteria</taxon>
        <taxon>Pseudomonadati</taxon>
        <taxon>Planctomycetota</taxon>
        <taxon>Planctomycetia</taxon>
        <taxon>Planctomycetia incertae sedis</taxon>
        <taxon>Rohdeia</taxon>
    </lineage>
</organism>
<reference evidence="4 5" key="1">
    <citation type="submission" date="2019-02" db="EMBL/GenBank/DDBJ databases">
        <title>Deep-cultivation of Planctomycetes and their phenomic and genomic characterization uncovers novel biology.</title>
        <authorList>
            <person name="Wiegand S."/>
            <person name="Jogler M."/>
            <person name="Boedeker C."/>
            <person name="Pinto D."/>
            <person name="Vollmers J."/>
            <person name="Rivas-Marin E."/>
            <person name="Kohn T."/>
            <person name="Peeters S.H."/>
            <person name="Heuer A."/>
            <person name="Rast P."/>
            <person name="Oberbeckmann S."/>
            <person name="Bunk B."/>
            <person name="Jeske O."/>
            <person name="Meyerdierks A."/>
            <person name="Storesund J.E."/>
            <person name="Kallscheuer N."/>
            <person name="Luecker S."/>
            <person name="Lage O.M."/>
            <person name="Pohl T."/>
            <person name="Merkel B.J."/>
            <person name="Hornburger P."/>
            <person name="Mueller R.-W."/>
            <person name="Bruemmer F."/>
            <person name="Labrenz M."/>
            <person name="Spormann A.M."/>
            <person name="Op den Camp H."/>
            <person name="Overmann J."/>
            <person name="Amann R."/>
            <person name="Jetten M.S.M."/>
            <person name="Mascher T."/>
            <person name="Medema M.H."/>
            <person name="Devos D.P."/>
            <person name="Kaster A.-K."/>
            <person name="Ovreas L."/>
            <person name="Rohde M."/>
            <person name="Galperin M.Y."/>
            <person name="Jogler C."/>
        </authorList>
    </citation>
    <scope>NUCLEOTIDE SEQUENCE [LARGE SCALE GENOMIC DNA]</scope>
    <source>
        <strain evidence="4 5">Pla163</strain>
    </source>
</reference>
<dbReference type="AlphaFoldDB" id="A0A518D187"/>
<evidence type="ECO:0000259" key="3">
    <source>
        <dbReference type="Pfam" id="PF00850"/>
    </source>
</evidence>
<feature type="compositionally biased region" description="Basic and acidic residues" evidence="2">
    <location>
        <begin position="16"/>
        <end position="35"/>
    </location>
</feature>
<dbReference type="Proteomes" id="UP000319342">
    <property type="component" value="Chromosome"/>
</dbReference>
<dbReference type="GO" id="GO:0016787">
    <property type="term" value="F:hydrolase activity"/>
    <property type="evidence" value="ECO:0007669"/>
    <property type="project" value="UniProtKB-KW"/>
</dbReference>
<feature type="domain" description="Histone deacetylase" evidence="3">
    <location>
        <begin position="30"/>
        <end position="319"/>
    </location>
</feature>
<evidence type="ECO:0000256" key="2">
    <source>
        <dbReference type="SAM" id="MobiDB-lite"/>
    </source>
</evidence>
<dbReference type="InterPro" id="IPR023696">
    <property type="entry name" value="Ureohydrolase_dom_sf"/>
</dbReference>
<sequence>MQTPSSHGLVVLDGGDGPHRASDGRRPIPHAERPERTRAVEDVLRGAAFADRLVFEAAPLAERDLVTRVHSPRHVEAIERRCASGGGWFDSDTYCAPESFDIALRAVGAAVRAARAVTDGEYASAFAACRPPGHHAERDRPMGFCLFDQVAVCVEDLVATGRASRVFVLDFDVHHGNGTQHLFEERADVFYASLHQSHCFPGTGAAHERGVGAGAGATLNVPLPAGSGPDLWLRALDEQVLPALASFAPDVLVFSAGFDGHRADPLASCELESATFGEITRLALDAARPSTGGRAVSVLEGGYELTALGESAAAHVEALLAER</sequence>
<dbReference type="PANTHER" id="PTHR10625">
    <property type="entry name" value="HISTONE DEACETYLASE HDAC1-RELATED"/>
    <property type="match status" value="1"/>
</dbReference>
<evidence type="ECO:0000313" key="5">
    <source>
        <dbReference type="Proteomes" id="UP000319342"/>
    </source>
</evidence>
<accession>A0A518D187</accession>
<keyword evidence="4" id="KW-0378">Hydrolase</keyword>
<dbReference type="EC" id="3.5.1.-" evidence="4"/>
<dbReference type="InterPro" id="IPR037138">
    <property type="entry name" value="His_deacetylse_dom_sf"/>
</dbReference>
<dbReference type="Gene3D" id="3.40.800.20">
    <property type="entry name" value="Histone deacetylase domain"/>
    <property type="match status" value="1"/>
</dbReference>
<dbReference type="RefSeq" id="WP_145188255.1">
    <property type="nucleotide sequence ID" value="NZ_CP036290.1"/>
</dbReference>
<dbReference type="PANTHER" id="PTHR10625:SF10">
    <property type="entry name" value="HISTONE DEACETYLASE HDAC1"/>
    <property type="match status" value="1"/>
</dbReference>
<dbReference type="CDD" id="cd09992">
    <property type="entry name" value="HDAC_classII"/>
    <property type="match status" value="1"/>
</dbReference>